<keyword evidence="3" id="KW-0808">Transferase</keyword>
<keyword evidence="14" id="KW-1185">Reference proteome</keyword>
<feature type="region of interest" description="Disordered" evidence="9">
    <location>
        <begin position="298"/>
        <end position="317"/>
    </location>
</feature>
<organism evidence="13 14">
    <name type="scientific">Zhihengliuella salsuginis</name>
    <dbReference type="NCBI Taxonomy" id="578222"/>
    <lineage>
        <taxon>Bacteria</taxon>
        <taxon>Bacillati</taxon>
        <taxon>Actinomycetota</taxon>
        <taxon>Actinomycetes</taxon>
        <taxon>Micrococcales</taxon>
        <taxon>Micrococcaceae</taxon>
        <taxon>Zhihengliuella</taxon>
    </lineage>
</organism>
<evidence type="ECO:0000256" key="8">
    <source>
        <dbReference type="ARBA" id="ARBA00048679"/>
    </source>
</evidence>
<dbReference type="Proteomes" id="UP000642819">
    <property type="component" value="Unassembled WGS sequence"/>
</dbReference>
<evidence type="ECO:0000256" key="10">
    <source>
        <dbReference type="SAM" id="Phobius"/>
    </source>
</evidence>
<dbReference type="Gene3D" id="3.30.10.20">
    <property type="match status" value="4"/>
</dbReference>
<proteinExistence type="predicted"/>
<gene>
    <name evidence="13" type="ORF">GCM10008096_20930</name>
</gene>
<dbReference type="GO" id="GO:0004674">
    <property type="term" value="F:protein serine/threonine kinase activity"/>
    <property type="evidence" value="ECO:0007669"/>
    <property type="project" value="UniProtKB-KW"/>
</dbReference>
<feature type="transmembrane region" description="Helical" evidence="10">
    <location>
        <begin position="399"/>
        <end position="420"/>
    </location>
</feature>
<keyword evidence="2 13" id="KW-0723">Serine/threonine-protein kinase</keyword>
<feature type="domain" description="PASTA" evidence="12">
    <location>
        <begin position="558"/>
        <end position="624"/>
    </location>
</feature>
<comment type="caution">
    <text evidence="13">The sequence shown here is derived from an EMBL/GenBank/DDBJ whole genome shotgun (WGS) entry which is preliminary data.</text>
</comment>
<evidence type="ECO:0000313" key="14">
    <source>
        <dbReference type="Proteomes" id="UP000642819"/>
    </source>
</evidence>
<feature type="domain" description="PASTA" evidence="12">
    <location>
        <begin position="490"/>
        <end position="557"/>
    </location>
</feature>
<dbReference type="SMART" id="SM00740">
    <property type="entry name" value="PASTA"/>
    <property type="match status" value="4"/>
</dbReference>
<dbReference type="PANTHER" id="PTHR43289">
    <property type="entry name" value="MITOGEN-ACTIVATED PROTEIN KINASE KINASE KINASE 20-RELATED"/>
    <property type="match status" value="1"/>
</dbReference>
<dbReference type="SUPFAM" id="SSF56112">
    <property type="entry name" value="Protein kinase-like (PK-like)"/>
    <property type="match status" value="1"/>
</dbReference>
<feature type="compositionally biased region" description="Basic residues" evidence="9">
    <location>
        <begin position="366"/>
        <end position="379"/>
    </location>
</feature>
<evidence type="ECO:0000256" key="3">
    <source>
        <dbReference type="ARBA" id="ARBA00022679"/>
    </source>
</evidence>
<dbReference type="InterPro" id="IPR005543">
    <property type="entry name" value="PASTA_dom"/>
</dbReference>
<dbReference type="EMBL" id="BMXK01000008">
    <property type="protein sequence ID" value="GHD08834.1"/>
    <property type="molecule type" value="Genomic_DNA"/>
</dbReference>
<feature type="compositionally biased region" description="Low complexity" evidence="9">
    <location>
        <begin position="350"/>
        <end position="359"/>
    </location>
</feature>
<reference evidence="14" key="1">
    <citation type="journal article" date="2019" name="Int. J. Syst. Evol. Microbiol.">
        <title>The Global Catalogue of Microorganisms (GCM) 10K type strain sequencing project: providing services to taxonomists for standard genome sequencing and annotation.</title>
        <authorList>
            <consortium name="The Broad Institute Genomics Platform"/>
            <consortium name="The Broad Institute Genome Sequencing Center for Infectious Disease"/>
            <person name="Wu L."/>
            <person name="Ma J."/>
        </authorList>
    </citation>
    <scope>NUCLEOTIDE SEQUENCE [LARGE SCALE GENOMIC DNA]</scope>
    <source>
        <strain evidence="14">KCTC 19466</strain>
    </source>
</reference>
<evidence type="ECO:0000256" key="9">
    <source>
        <dbReference type="SAM" id="MobiDB-lite"/>
    </source>
</evidence>
<protein>
    <recommendedName>
        <fullName evidence="1">non-specific serine/threonine protein kinase</fullName>
        <ecNumber evidence="1">2.7.11.1</ecNumber>
    </recommendedName>
</protein>
<dbReference type="NCBIfam" id="NF033483">
    <property type="entry name" value="PknB_PASTA_kin"/>
    <property type="match status" value="1"/>
</dbReference>
<dbReference type="PANTHER" id="PTHR43289:SF34">
    <property type="entry name" value="SERINE_THREONINE-PROTEIN KINASE YBDM-RELATED"/>
    <property type="match status" value="1"/>
</dbReference>
<dbReference type="InterPro" id="IPR000719">
    <property type="entry name" value="Prot_kinase_dom"/>
</dbReference>
<name>A0ABQ3GKE2_9MICC</name>
<sequence length="687" mass="73011">MIQRNATTGRYHRNVAVQGNDPLFGATIDGRYRVESRLAHGGMSTVYLATDQRLHRQVALKVLSPHLAQDPKTVDRFENEAINAAKLSHPHVVNVLDQGVDGENAYLVMEYVRGNTLRQVLRDQGRVTPRHALQLLDAIVEGLSAAHDAGLVHRDMKPENVLLTPDGRVKVADFGLARAASNNTSSGTLVGTVAYISPELVTGDPADERSDIYAVGIMLFELLTGRQPFTAELPINVAFKHVNDPVPAPSTVVPGLAADLDELVEWCTARDPENRPHDAGALLGEIRHITGSLTDGQLDLGLDPDAPPAAAASNVPAANSGATEVIPAHRDATTVIPAGQAATRALPRTPEAGPEAPAAAEEKSPRQARRTAKRERRQWKKDAQIPLESLEAHPKRRGWLWAILVFILAAALGTAGWFFGMGPGAQVTVPTLQGRPASEASAELAALGVDWEQSEVYDETIDEGLVVGTDPSADVTIRRFQDVDVLVSRGPELFPVPNVRGRTQENAENVIAQAQLGTGEVDESYDESLPAGEILSQDPVADEEVRRGTEVSFVVSLGPAPVDVPDVTGETAEAAEERLTGAGLAGQAAGEEFSTSVPEGGVVSQDPAGGKLERGGTVSYVVSKGPRMIDVPSFVGQQAEDAEAALEELGFEVRVEKVLGGYFGTVRDQDPAGERAAEGSTITITVV</sequence>
<keyword evidence="6" id="KW-0067">ATP-binding</keyword>
<dbReference type="EC" id="2.7.11.1" evidence="1"/>
<dbReference type="SMART" id="SM00220">
    <property type="entry name" value="S_TKc"/>
    <property type="match status" value="1"/>
</dbReference>
<dbReference type="PROSITE" id="PS51178">
    <property type="entry name" value="PASTA"/>
    <property type="match status" value="4"/>
</dbReference>
<accession>A0ABQ3GKE2</accession>
<keyword evidence="10" id="KW-0812">Transmembrane</keyword>
<evidence type="ECO:0000256" key="2">
    <source>
        <dbReference type="ARBA" id="ARBA00022527"/>
    </source>
</evidence>
<comment type="catalytic activity">
    <reaction evidence="8">
        <text>L-seryl-[protein] + ATP = O-phospho-L-seryl-[protein] + ADP + H(+)</text>
        <dbReference type="Rhea" id="RHEA:17989"/>
        <dbReference type="Rhea" id="RHEA-COMP:9863"/>
        <dbReference type="Rhea" id="RHEA-COMP:11604"/>
        <dbReference type="ChEBI" id="CHEBI:15378"/>
        <dbReference type="ChEBI" id="CHEBI:29999"/>
        <dbReference type="ChEBI" id="CHEBI:30616"/>
        <dbReference type="ChEBI" id="CHEBI:83421"/>
        <dbReference type="ChEBI" id="CHEBI:456216"/>
        <dbReference type="EC" id="2.7.11.1"/>
    </reaction>
</comment>
<keyword evidence="10" id="KW-1133">Transmembrane helix</keyword>
<dbReference type="PROSITE" id="PS50011">
    <property type="entry name" value="PROTEIN_KINASE_DOM"/>
    <property type="match status" value="1"/>
</dbReference>
<evidence type="ECO:0000259" key="12">
    <source>
        <dbReference type="PROSITE" id="PS51178"/>
    </source>
</evidence>
<evidence type="ECO:0000256" key="1">
    <source>
        <dbReference type="ARBA" id="ARBA00012513"/>
    </source>
</evidence>
<evidence type="ECO:0000259" key="11">
    <source>
        <dbReference type="PROSITE" id="PS50011"/>
    </source>
</evidence>
<dbReference type="Pfam" id="PF03793">
    <property type="entry name" value="PASTA"/>
    <property type="match status" value="4"/>
</dbReference>
<feature type="domain" description="Protein kinase" evidence="11">
    <location>
        <begin position="32"/>
        <end position="291"/>
    </location>
</feature>
<dbReference type="PROSITE" id="PS00108">
    <property type="entry name" value="PROTEIN_KINASE_ST"/>
    <property type="match status" value="1"/>
</dbReference>
<evidence type="ECO:0000313" key="13">
    <source>
        <dbReference type="EMBL" id="GHD08834.1"/>
    </source>
</evidence>
<comment type="catalytic activity">
    <reaction evidence="7">
        <text>L-threonyl-[protein] + ATP = O-phospho-L-threonyl-[protein] + ADP + H(+)</text>
        <dbReference type="Rhea" id="RHEA:46608"/>
        <dbReference type="Rhea" id="RHEA-COMP:11060"/>
        <dbReference type="Rhea" id="RHEA-COMP:11605"/>
        <dbReference type="ChEBI" id="CHEBI:15378"/>
        <dbReference type="ChEBI" id="CHEBI:30013"/>
        <dbReference type="ChEBI" id="CHEBI:30616"/>
        <dbReference type="ChEBI" id="CHEBI:61977"/>
        <dbReference type="ChEBI" id="CHEBI:456216"/>
        <dbReference type="EC" id="2.7.11.1"/>
    </reaction>
</comment>
<feature type="domain" description="PASTA" evidence="12">
    <location>
        <begin position="625"/>
        <end position="687"/>
    </location>
</feature>
<dbReference type="InterPro" id="IPR011009">
    <property type="entry name" value="Kinase-like_dom_sf"/>
</dbReference>
<evidence type="ECO:0000256" key="6">
    <source>
        <dbReference type="ARBA" id="ARBA00022840"/>
    </source>
</evidence>
<evidence type="ECO:0000256" key="4">
    <source>
        <dbReference type="ARBA" id="ARBA00022741"/>
    </source>
</evidence>
<dbReference type="CDD" id="cd14014">
    <property type="entry name" value="STKc_PknB_like"/>
    <property type="match status" value="1"/>
</dbReference>
<dbReference type="Gene3D" id="3.30.200.20">
    <property type="entry name" value="Phosphorylase Kinase, domain 1"/>
    <property type="match status" value="1"/>
</dbReference>
<dbReference type="Gene3D" id="1.10.510.10">
    <property type="entry name" value="Transferase(Phosphotransferase) domain 1"/>
    <property type="match status" value="1"/>
</dbReference>
<dbReference type="CDD" id="cd06577">
    <property type="entry name" value="PASTA_pknB"/>
    <property type="match status" value="2"/>
</dbReference>
<dbReference type="Pfam" id="PF00069">
    <property type="entry name" value="Pkinase"/>
    <property type="match status" value="1"/>
</dbReference>
<evidence type="ECO:0000256" key="7">
    <source>
        <dbReference type="ARBA" id="ARBA00047899"/>
    </source>
</evidence>
<dbReference type="InterPro" id="IPR008271">
    <property type="entry name" value="Ser/Thr_kinase_AS"/>
</dbReference>
<keyword evidence="10" id="KW-0472">Membrane</keyword>
<feature type="domain" description="PASTA" evidence="12">
    <location>
        <begin position="424"/>
        <end position="489"/>
    </location>
</feature>
<evidence type="ECO:0000256" key="5">
    <source>
        <dbReference type="ARBA" id="ARBA00022777"/>
    </source>
</evidence>
<keyword evidence="5 13" id="KW-0418">Kinase</keyword>
<keyword evidence="4" id="KW-0547">Nucleotide-binding</keyword>
<feature type="region of interest" description="Disordered" evidence="9">
    <location>
        <begin position="345"/>
        <end position="381"/>
    </location>
</feature>